<dbReference type="PROSITE" id="PS51379">
    <property type="entry name" value="4FE4S_FER_2"/>
    <property type="match status" value="2"/>
</dbReference>
<proteinExistence type="predicted"/>
<gene>
    <name evidence="5" type="ORF">MNKW57_22230</name>
</gene>
<dbReference type="SUPFAM" id="SSF46548">
    <property type="entry name" value="alpha-helical ferredoxin"/>
    <property type="match status" value="1"/>
</dbReference>
<evidence type="ECO:0000313" key="5">
    <source>
        <dbReference type="EMBL" id="GMG87902.1"/>
    </source>
</evidence>
<dbReference type="PANTHER" id="PTHR40447:SF1">
    <property type="entry name" value="ANAEROBIC SULFITE REDUCTASE SUBUNIT A"/>
    <property type="match status" value="1"/>
</dbReference>
<evidence type="ECO:0000256" key="1">
    <source>
        <dbReference type="ARBA" id="ARBA00022723"/>
    </source>
</evidence>
<dbReference type="EMBL" id="BSYJ01000004">
    <property type="protein sequence ID" value="GMG87902.1"/>
    <property type="molecule type" value="Genomic_DNA"/>
</dbReference>
<dbReference type="InterPro" id="IPR017900">
    <property type="entry name" value="4Fe4S_Fe_S_CS"/>
</dbReference>
<dbReference type="Pfam" id="PF17179">
    <property type="entry name" value="Fer4_22"/>
    <property type="match status" value="1"/>
</dbReference>
<evidence type="ECO:0000256" key="3">
    <source>
        <dbReference type="ARBA" id="ARBA00023014"/>
    </source>
</evidence>
<keyword evidence="1" id="KW-0479">Metal-binding</keyword>
<feature type="domain" description="4Fe-4S ferredoxin-type" evidence="4">
    <location>
        <begin position="305"/>
        <end position="333"/>
    </location>
</feature>
<protein>
    <submittedName>
        <fullName evidence="5">4Fe-4S dicluster domain-containing protein</fullName>
    </submittedName>
</protein>
<feature type="domain" description="4Fe-4S ferredoxin-type" evidence="4">
    <location>
        <begin position="218"/>
        <end position="250"/>
    </location>
</feature>
<name>A0ABQ6M0P2_9GAMM</name>
<keyword evidence="6" id="KW-1185">Reference proteome</keyword>
<dbReference type="InterPro" id="IPR017896">
    <property type="entry name" value="4Fe4S_Fe-S-bd"/>
</dbReference>
<dbReference type="Proteomes" id="UP001224392">
    <property type="component" value="Unassembled WGS sequence"/>
</dbReference>
<keyword evidence="2" id="KW-0408">Iron</keyword>
<reference evidence="5 6" key="1">
    <citation type="submission" date="2023-04" db="EMBL/GenBank/DDBJ databases">
        <title>Marinobulbifer ophiurae gen. nov., sp. Nov., isolate from tissue of brittle star Ophioplocus japonicus.</title>
        <authorList>
            <person name="Kawano K."/>
            <person name="Sawayama S."/>
            <person name="Nakagawa S."/>
        </authorList>
    </citation>
    <scope>NUCLEOTIDE SEQUENCE [LARGE SCALE GENOMIC DNA]</scope>
    <source>
        <strain evidence="5 6">NKW57</strain>
    </source>
</reference>
<evidence type="ECO:0000313" key="6">
    <source>
        <dbReference type="Proteomes" id="UP001224392"/>
    </source>
</evidence>
<keyword evidence="3" id="KW-0411">Iron-sulfur</keyword>
<organism evidence="5 6">
    <name type="scientific">Biformimicrobium ophioploci</name>
    <dbReference type="NCBI Taxonomy" id="3036711"/>
    <lineage>
        <taxon>Bacteria</taxon>
        <taxon>Pseudomonadati</taxon>
        <taxon>Pseudomonadota</taxon>
        <taxon>Gammaproteobacteria</taxon>
        <taxon>Cellvibrionales</taxon>
        <taxon>Microbulbiferaceae</taxon>
        <taxon>Biformimicrobium</taxon>
    </lineage>
</organism>
<sequence length="339" mass="37484">MTDYLIDSPITLAKHIGQSRDLWQLKENDSGERGWQLSAPEIFSALRSPDAMESAKQFFFAPRENIFQFDGNQFRESLPAPEPFALVGVSSCDLTAIAYQDHFFRDDPHYQARRQQALLVGYECLSPCAKGFCPSVDAGPGAREGSADLVLHQLQEDQWLLRVLTDTGARALEGLVLEKAGDAAQTQRHNQIEACIEAFPDDSHIHAGIEAINSNSVAQETWDAAGIQCLSCSGCTTLCPTCSCYGTSDHTTGDTMIRERFWDSCLYDGFQREASQNNPAGAAGDRVRRFWYHKFSREFFQASDNPGPADRYGCVGCGRCEVTCPGVIGVHSMMKKITE</sequence>
<evidence type="ECO:0000259" key="4">
    <source>
        <dbReference type="PROSITE" id="PS51379"/>
    </source>
</evidence>
<evidence type="ECO:0000256" key="2">
    <source>
        <dbReference type="ARBA" id="ARBA00023004"/>
    </source>
</evidence>
<dbReference type="PROSITE" id="PS00198">
    <property type="entry name" value="4FE4S_FER_1"/>
    <property type="match status" value="1"/>
</dbReference>
<comment type="caution">
    <text evidence="5">The sequence shown here is derived from an EMBL/GenBank/DDBJ whole genome shotgun (WGS) entry which is preliminary data.</text>
</comment>
<accession>A0ABQ6M0P2</accession>
<dbReference type="PANTHER" id="PTHR40447">
    <property type="entry name" value="ANAEROBIC SULFITE REDUCTASE SUBUNIT A"/>
    <property type="match status" value="1"/>
</dbReference>